<dbReference type="EMBL" id="CAMXCT020006749">
    <property type="protein sequence ID" value="CAL1172808.1"/>
    <property type="molecule type" value="Genomic_DNA"/>
</dbReference>
<gene>
    <name evidence="2" type="ORF">C1SCF055_LOCUS43933</name>
</gene>
<protein>
    <submittedName>
        <fullName evidence="4">Nocturnin</fullName>
    </submittedName>
</protein>
<dbReference type="InterPro" id="IPR036691">
    <property type="entry name" value="Endo/exonu/phosph_ase_sf"/>
</dbReference>
<dbReference type="GO" id="GO:0000175">
    <property type="term" value="F:3'-5'-RNA exonuclease activity"/>
    <property type="evidence" value="ECO:0007669"/>
    <property type="project" value="TreeGrafter"/>
</dbReference>
<evidence type="ECO:0000313" key="4">
    <source>
        <dbReference type="EMBL" id="CAL4806745.1"/>
    </source>
</evidence>
<proteinExistence type="predicted"/>
<reference evidence="2" key="1">
    <citation type="submission" date="2022-10" db="EMBL/GenBank/DDBJ databases">
        <authorList>
            <person name="Chen Y."/>
            <person name="Dougan E. K."/>
            <person name="Chan C."/>
            <person name="Rhodes N."/>
            <person name="Thang M."/>
        </authorList>
    </citation>
    <scope>NUCLEOTIDE SEQUENCE</scope>
</reference>
<dbReference type="OrthoDB" id="432962at2759"/>
<dbReference type="InterPro" id="IPR050410">
    <property type="entry name" value="CCR4/nocturin_mRNA_transcr"/>
</dbReference>
<evidence type="ECO:0000313" key="5">
    <source>
        <dbReference type="Proteomes" id="UP001152797"/>
    </source>
</evidence>
<keyword evidence="5" id="KW-1185">Reference proteome</keyword>
<dbReference type="SUPFAM" id="SSF56219">
    <property type="entry name" value="DNase I-like"/>
    <property type="match status" value="1"/>
</dbReference>
<dbReference type="PANTHER" id="PTHR12121:SF34">
    <property type="entry name" value="PROTEIN ANGEL"/>
    <property type="match status" value="1"/>
</dbReference>
<dbReference type="InterPro" id="IPR005135">
    <property type="entry name" value="Endo/exonuclease/phosphatase"/>
</dbReference>
<feature type="domain" description="Endonuclease/exonuclease/phosphatase" evidence="1">
    <location>
        <begin position="77"/>
        <end position="307"/>
    </location>
</feature>
<evidence type="ECO:0000259" key="1">
    <source>
        <dbReference type="Pfam" id="PF03372"/>
    </source>
</evidence>
<dbReference type="Pfam" id="PF03372">
    <property type="entry name" value="Exo_endo_phos"/>
    <property type="match status" value="1"/>
</dbReference>
<organism evidence="2">
    <name type="scientific">Cladocopium goreaui</name>
    <dbReference type="NCBI Taxonomy" id="2562237"/>
    <lineage>
        <taxon>Eukaryota</taxon>
        <taxon>Sar</taxon>
        <taxon>Alveolata</taxon>
        <taxon>Dinophyceae</taxon>
        <taxon>Suessiales</taxon>
        <taxon>Symbiodiniaceae</taxon>
        <taxon>Cladocopium</taxon>
    </lineage>
</organism>
<reference evidence="3" key="2">
    <citation type="submission" date="2024-04" db="EMBL/GenBank/DDBJ databases">
        <authorList>
            <person name="Chen Y."/>
            <person name="Shah S."/>
            <person name="Dougan E. K."/>
            <person name="Thang M."/>
            <person name="Chan C."/>
        </authorList>
    </citation>
    <scope>NUCLEOTIDE SEQUENCE [LARGE SCALE GENOMIC DNA]</scope>
</reference>
<dbReference type="EMBL" id="CAMXCT030006749">
    <property type="protein sequence ID" value="CAL4806745.1"/>
    <property type="molecule type" value="Genomic_DNA"/>
</dbReference>
<accession>A0A9P1M549</accession>
<dbReference type="PANTHER" id="PTHR12121">
    <property type="entry name" value="CARBON CATABOLITE REPRESSOR PROTEIN 4"/>
    <property type="match status" value="1"/>
</dbReference>
<dbReference type="Proteomes" id="UP001152797">
    <property type="component" value="Unassembled WGS sequence"/>
</dbReference>
<evidence type="ECO:0000313" key="3">
    <source>
        <dbReference type="EMBL" id="CAL1172808.1"/>
    </source>
</evidence>
<dbReference type="AlphaFoldDB" id="A0A9P1M549"/>
<comment type="caution">
    <text evidence="2">The sequence shown here is derived from an EMBL/GenBank/DDBJ whole genome shotgun (WGS) entry which is preliminary data.</text>
</comment>
<dbReference type="Gene3D" id="3.60.10.10">
    <property type="entry name" value="Endonuclease/exonuclease/phosphatase"/>
    <property type="match status" value="1"/>
</dbReference>
<name>A0A9P1M549_9DINO</name>
<evidence type="ECO:0000313" key="2">
    <source>
        <dbReference type="EMBL" id="CAI4019433.1"/>
    </source>
</evidence>
<sequence>MWARRLGRATPALAACGCLGLSSYDFAARRVRCEASSPTFSVGSYNVLCTTYALKWKERQGMDANGNSNWALRWPVMRDILKQASFDVLCLQEVEKTDVDSIVADLGPEYKSHYFKHPEKGRPPDGLLIAVKSSVCAAPSWSERDFKGKVIFGGVDFQHPCGARIRVITGHMRGRNQEQLDAFGAFAAEGTAQIEVITADFNEDFQERSAGTVPCPFDGKHVTLRRAPDLPQVSRPGNKQAWAEMPQSKSKETRIVQLRPGLKIDYIWVRERTQDFQTELFFDEASRRAIIDSHKDCEATGEWPSDHGCEALSIRLRRKAWWQFWK</sequence>
<dbReference type="EMBL" id="CAMXCT010006749">
    <property type="protein sequence ID" value="CAI4019433.1"/>
    <property type="molecule type" value="Genomic_DNA"/>
</dbReference>